<comment type="cofactor">
    <cofactor evidence="1">
        <name>heme</name>
        <dbReference type="ChEBI" id="CHEBI:30413"/>
    </cofactor>
</comment>
<name>A0ABR4ABP2_9LECA</name>
<evidence type="ECO:0000256" key="5">
    <source>
        <dbReference type="SAM" id="MobiDB-lite"/>
    </source>
</evidence>
<reference evidence="7 8" key="1">
    <citation type="submission" date="2024-09" db="EMBL/GenBank/DDBJ databases">
        <title>Rethinking Asexuality: The Enigmatic Case of Functional Sexual Genes in Lepraria (Stereocaulaceae).</title>
        <authorList>
            <person name="Doellman M."/>
            <person name="Sun Y."/>
            <person name="Barcenas-Pena A."/>
            <person name="Lumbsch H.T."/>
            <person name="Grewe F."/>
        </authorList>
    </citation>
    <scope>NUCLEOTIDE SEQUENCE [LARGE SCALE GENOMIC DNA]</scope>
    <source>
        <strain evidence="7 8">Mercado 3170</strain>
    </source>
</reference>
<evidence type="ECO:0000313" key="7">
    <source>
        <dbReference type="EMBL" id="KAL2042483.1"/>
    </source>
</evidence>
<dbReference type="EMBL" id="JBEFKJ010000014">
    <property type="protein sequence ID" value="KAL2042483.1"/>
    <property type="molecule type" value="Genomic_DNA"/>
</dbReference>
<dbReference type="PRINTS" id="PR00465">
    <property type="entry name" value="EP450IV"/>
</dbReference>
<evidence type="ECO:0008006" key="9">
    <source>
        <dbReference type="Google" id="ProtNLM"/>
    </source>
</evidence>
<evidence type="ECO:0000256" key="3">
    <source>
        <dbReference type="ARBA" id="ARBA00022723"/>
    </source>
</evidence>
<keyword evidence="6" id="KW-0812">Transmembrane</keyword>
<dbReference type="InterPro" id="IPR050121">
    <property type="entry name" value="Cytochrome_P450_monoxygenase"/>
</dbReference>
<sequence length="681" mass="76971">MVYLRLSLARLIVFKYRLIIYIMGWICSAVICLSMESWLWLAFAAVVSDLLIISHAALAGPLSDIPTIHWLARWSRFYNLYIKYFHSISIAHYEAHTSRSNPGGYHPILRISPNEVSIMTTEGVKAVWGADFERSSWYGVFANFGKPNMFSSTSSRAHSSRKRIFASAYSKTAITQDRVQNIINTRVTKLVGFVGRQTSSDETSSGASGPVVIRNVLRALQADIFTAFAFADEAGTTFLDNLKNGRNTLEDLNMTAMDLFHDEKRDEFFFWESEKPFKYFASFLARNGLKSHETAQRWLMQLIRPYEAKARSKASIQSSEKSIKHFNCSVYDKLLLYKNPKTGNPLEWTERASEIMDHAVAGQDAVPAALEFIFRQISTHPDVQSKMRLELLTSLPLSAQDRTFAMIDSLSYLNAVVMEGLRLVDTISSYQTRVVPKEGCVISSCYLPAGTIVAAQPYLINRQPDIFPNPTMFDPSRWLLPREEYRNLAKSMWTYSSGPRSCLGRELSLAIIKTVLVDIYTRYKTTLLQDNRAQKRTWEGADFMAEVCFENILACEDGEWIERRLVGPSLLPATAQKQNQEPVRRRSILESGFSNSKSMPSGDNDCQEALTNPIHGPLAACPHFDTDPFAKAKETTAPRHTHRNLDPLMEYSEYIAPDQPIANGEQTTINVPPHQQVNAQA</sequence>
<proteinExistence type="inferred from homology"/>
<dbReference type="Pfam" id="PF00067">
    <property type="entry name" value="p450"/>
    <property type="match status" value="1"/>
</dbReference>
<gene>
    <name evidence="7" type="ORF">N7G274_004976</name>
</gene>
<dbReference type="PANTHER" id="PTHR24305">
    <property type="entry name" value="CYTOCHROME P450"/>
    <property type="match status" value="1"/>
</dbReference>
<feature type="region of interest" description="Disordered" evidence="5">
    <location>
        <begin position="591"/>
        <end position="611"/>
    </location>
</feature>
<dbReference type="SUPFAM" id="SSF48264">
    <property type="entry name" value="Cytochrome P450"/>
    <property type="match status" value="1"/>
</dbReference>
<evidence type="ECO:0000256" key="1">
    <source>
        <dbReference type="ARBA" id="ARBA00001971"/>
    </source>
</evidence>
<dbReference type="PANTHER" id="PTHR24305:SF164">
    <property type="entry name" value="P450, PUTATIVE (EUROFUNG)-RELATED"/>
    <property type="match status" value="1"/>
</dbReference>
<feature type="transmembrane region" description="Helical" evidence="6">
    <location>
        <begin position="12"/>
        <end position="31"/>
    </location>
</feature>
<evidence type="ECO:0000256" key="4">
    <source>
        <dbReference type="ARBA" id="ARBA00023004"/>
    </source>
</evidence>
<accession>A0ABR4ABP2</accession>
<comment type="similarity">
    <text evidence="2">Belongs to the cytochrome P450 family.</text>
</comment>
<dbReference type="Proteomes" id="UP001590950">
    <property type="component" value="Unassembled WGS sequence"/>
</dbReference>
<keyword evidence="3" id="KW-0479">Metal-binding</keyword>
<protein>
    <recommendedName>
        <fullName evidence="9">Cytochrome P450</fullName>
    </recommendedName>
</protein>
<keyword evidence="6" id="KW-0472">Membrane</keyword>
<evidence type="ECO:0000313" key="8">
    <source>
        <dbReference type="Proteomes" id="UP001590950"/>
    </source>
</evidence>
<organism evidence="7 8">
    <name type="scientific">Stereocaulon virgatum</name>
    <dbReference type="NCBI Taxonomy" id="373712"/>
    <lineage>
        <taxon>Eukaryota</taxon>
        <taxon>Fungi</taxon>
        <taxon>Dikarya</taxon>
        <taxon>Ascomycota</taxon>
        <taxon>Pezizomycotina</taxon>
        <taxon>Lecanoromycetes</taxon>
        <taxon>OSLEUM clade</taxon>
        <taxon>Lecanoromycetidae</taxon>
        <taxon>Lecanorales</taxon>
        <taxon>Lecanorineae</taxon>
        <taxon>Stereocaulaceae</taxon>
        <taxon>Stereocaulon</taxon>
    </lineage>
</organism>
<evidence type="ECO:0000256" key="6">
    <source>
        <dbReference type="SAM" id="Phobius"/>
    </source>
</evidence>
<comment type="caution">
    <text evidence="7">The sequence shown here is derived from an EMBL/GenBank/DDBJ whole genome shotgun (WGS) entry which is preliminary data.</text>
</comment>
<dbReference type="Gene3D" id="1.10.630.10">
    <property type="entry name" value="Cytochrome P450"/>
    <property type="match status" value="1"/>
</dbReference>
<evidence type="ECO:0000256" key="2">
    <source>
        <dbReference type="ARBA" id="ARBA00010617"/>
    </source>
</evidence>
<keyword evidence="4" id="KW-0408">Iron</keyword>
<keyword evidence="8" id="KW-1185">Reference proteome</keyword>
<keyword evidence="6" id="KW-1133">Transmembrane helix</keyword>
<dbReference type="InterPro" id="IPR002403">
    <property type="entry name" value="Cyt_P450_E_grp-IV"/>
</dbReference>
<dbReference type="InterPro" id="IPR001128">
    <property type="entry name" value="Cyt_P450"/>
</dbReference>
<dbReference type="InterPro" id="IPR036396">
    <property type="entry name" value="Cyt_P450_sf"/>
</dbReference>
<feature type="compositionally biased region" description="Polar residues" evidence="5">
    <location>
        <begin position="592"/>
        <end position="601"/>
    </location>
</feature>